<dbReference type="KEGG" id="haz:A9404_10175"/>
<evidence type="ECO:0000313" key="2">
    <source>
        <dbReference type="EMBL" id="ANJ67694.1"/>
    </source>
</evidence>
<evidence type="ECO:0000313" key="3">
    <source>
        <dbReference type="Proteomes" id="UP000078596"/>
    </source>
</evidence>
<dbReference type="EMBL" id="CP016027">
    <property type="protein sequence ID" value="ANJ67694.1"/>
    <property type="molecule type" value="Genomic_DNA"/>
</dbReference>
<dbReference type="STRING" id="1860122.A9404_10175"/>
<dbReference type="Proteomes" id="UP000078596">
    <property type="component" value="Chromosome"/>
</dbReference>
<protein>
    <recommendedName>
        <fullName evidence="1">p-hydroxybenzoic acid efflux pump subunit AaeA-like beta-barrel domain-containing protein</fullName>
    </recommendedName>
</protein>
<dbReference type="AlphaFoldDB" id="A0A191ZIJ5"/>
<dbReference type="PANTHER" id="PTHR30367:SF12">
    <property type="entry name" value="P-HYDROXYBENZOIC ACID EFFLUX PUMP SUBUNIT AAEA"/>
    <property type="match status" value="1"/>
</dbReference>
<reference evidence="2 3" key="1">
    <citation type="submission" date="2016-06" db="EMBL/GenBank/DDBJ databases">
        <title>Insight into the functional genes involving in sulfur oxidation in Pearl River water.</title>
        <authorList>
            <person name="Luo J."/>
            <person name="Tan X."/>
            <person name="Lin W."/>
        </authorList>
    </citation>
    <scope>NUCLEOTIDE SEQUENCE [LARGE SCALE GENOMIC DNA]</scope>
    <source>
        <strain evidence="2 3">LS2</strain>
    </source>
</reference>
<dbReference type="InterPro" id="IPR050393">
    <property type="entry name" value="MFP_Efflux_Pump"/>
</dbReference>
<dbReference type="Gene3D" id="2.40.30.170">
    <property type="match status" value="1"/>
</dbReference>
<feature type="domain" description="p-hydroxybenzoic acid efflux pump subunit AaeA-like beta-barrel" evidence="1">
    <location>
        <begin position="46"/>
        <end position="142"/>
    </location>
</feature>
<dbReference type="InterPro" id="IPR058634">
    <property type="entry name" value="AaeA-lik-b-barrel"/>
</dbReference>
<evidence type="ECO:0000259" key="1">
    <source>
        <dbReference type="Pfam" id="PF25963"/>
    </source>
</evidence>
<proteinExistence type="predicted"/>
<dbReference type="Pfam" id="PF25963">
    <property type="entry name" value="Beta-barrel_AAEA"/>
    <property type="match status" value="1"/>
</dbReference>
<accession>A0A191ZIJ5</accession>
<name>A0A191ZIJ5_9GAMM</name>
<keyword evidence="3" id="KW-1185">Reference proteome</keyword>
<organism evidence="2 3">
    <name type="scientific">Halothiobacillus diazotrophicus</name>
    <dbReference type="NCBI Taxonomy" id="1860122"/>
    <lineage>
        <taxon>Bacteria</taxon>
        <taxon>Pseudomonadati</taxon>
        <taxon>Pseudomonadota</taxon>
        <taxon>Gammaproteobacteria</taxon>
        <taxon>Chromatiales</taxon>
        <taxon>Halothiobacillaceae</taxon>
        <taxon>Halothiobacillus</taxon>
    </lineage>
</organism>
<sequence length="147" mass="15940">MALAELNLARTTVHAPVDGYVTNLLLRPGDYAEVGASKMAVVDAHSYWVYGYFEETRLRHVAVGDRAQVTLLGHAQALSGRVESIARAITDRDNPVAADLTANVNPVFNWVRLASRIPVRIRLDAVPEGIHLAAGMTCTVVIEPSHS</sequence>
<dbReference type="PANTHER" id="PTHR30367">
    <property type="entry name" value="P-HYDROXYBENZOIC ACID EFFLUX PUMP SUBUNIT AAEA-RELATED"/>
    <property type="match status" value="1"/>
</dbReference>
<gene>
    <name evidence="2" type="ORF">A9404_10175</name>
</gene>
<dbReference type="RefSeq" id="WP_066101067.1">
    <property type="nucleotide sequence ID" value="NZ_CP016027.1"/>
</dbReference>